<name>A0A5B7J9G6_PORTR</name>
<evidence type="ECO:0000313" key="1">
    <source>
        <dbReference type="EMBL" id="MPC89558.1"/>
    </source>
</evidence>
<reference evidence="1 2" key="1">
    <citation type="submission" date="2019-05" db="EMBL/GenBank/DDBJ databases">
        <title>Another draft genome of Portunus trituberculatus and its Hox gene families provides insights of decapod evolution.</title>
        <authorList>
            <person name="Jeong J.-H."/>
            <person name="Song I."/>
            <person name="Kim S."/>
            <person name="Choi T."/>
            <person name="Kim D."/>
            <person name="Ryu S."/>
            <person name="Kim W."/>
        </authorList>
    </citation>
    <scope>NUCLEOTIDE SEQUENCE [LARGE SCALE GENOMIC DNA]</scope>
    <source>
        <tissue evidence="1">Muscle</tissue>
    </source>
</reference>
<keyword evidence="2" id="KW-1185">Reference proteome</keyword>
<organism evidence="1 2">
    <name type="scientific">Portunus trituberculatus</name>
    <name type="common">Swimming crab</name>
    <name type="synonym">Neptunus trituberculatus</name>
    <dbReference type="NCBI Taxonomy" id="210409"/>
    <lineage>
        <taxon>Eukaryota</taxon>
        <taxon>Metazoa</taxon>
        <taxon>Ecdysozoa</taxon>
        <taxon>Arthropoda</taxon>
        <taxon>Crustacea</taxon>
        <taxon>Multicrustacea</taxon>
        <taxon>Malacostraca</taxon>
        <taxon>Eumalacostraca</taxon>
        <taxon>Eucarida</taxon>
        <taxon>Decapoda</taxon>
        <taxon>Pleocyemata</taxon>
        <taxon>Brachyura</taxon>
        <taxon>Eubrachyura</taxon>
        <taxon>Portunoidea</taxon>
        <taxon>Portunidae</taxon>
        <taxon>Portuninae</taxon>
        <taxon>Portunus</taxon>
    </lineage>
</organism>
<dbReference type="Proteomes" id="UP000324222">
    <property type="component" value="Unassembled WGS sequence"/>
</dbReference>
<protein>
    <submittedName>
        <fullName evidence="1">Uncharacterized protein</fullName>
    </submittedName>
</protein>
<proteinExistence type="predicted"/>
<evidence type="ECO:0000313" key="2">
    <source>
        <dbReference type="Proteomes" id="UP000324222"/>
    </source>
</evidence>
<dbReference type="AlphaFoldDB" id="A0A5B7J9G6"/>
<accession>A0A5B7J9G6</accession>
<sequence length="60" mass="6338">MPSPASRFLRLTLSNLQPNFALIHSVPAGGVEDACPHALAHQREGSLRMAENKDGGGGEQ</sequence>
<gene>
    <name evidence="1" type="ORF">E2C01_084512</name>
</gene>
<dbReference type="EMBL" id="VSRR010081436">
    <property type="protein sequence ID" value="MPC89558.1"/>
    <property type="molecule type" value="Genomic_DNA"/>
</dbReference>
<comment type="caution">
    <text evidence="1">The sequence shown here is derived from an EMBL/GenBank/DDBJ whole genome shotgun (WGS) entry which is preliminary data.</text>
</comment>